<evidence type="ECO:0000256" key="1">
    <source>
        <dbReference type="SAM" id="Phobius"/>
    </source>
</evidence>
<feature type="transmembrane region" description="Helical" evidence="1">
    <location>
        <begin position="20"/>
        <end position="37"/>
    </location>
</feature>
<keyword evidence="1" id="KW-1133">Transmembrane helix</keyword>
<protein>
    <submittedName>
        <fullName evidence="2">Uncharacterized protein</fullName>
    </submittedName>
</protein>
<evidence type="ECO:0000313" key="3">
    <source>
        <dbReference type="Proteomes" id="UP000276133"/>
    </source>
</evidence>
<keyword evidence="1" id="KW-0472">Membrane</keyword>
<organism evidence="2 3">
    <name type="scientific">Brachionus plicatilis</name>
    <name type="common">Marine rotifer</name>
    <name type="synonym">Brachionus muelleri</name>
    <dbReference type="NCBI Taxonomy" id="10195"/>
    <lineage>
        <taxon>Eukaryota</taxon>
        <taxon>Metazoa</taxon>
        <taxon>Spiralia</taxon>
        <taxon>Gnathifera</taxon>
        <taxon>Rotifera</taxon>
        <taxon>Eurotatoria</taxon>
        <taxon>Monogononta</taxon>
        <taxon>Pseudotrocha</taxon>
        <taxon>Ploima</taxon>
        <taxon>Brachionidae</taxon>
        <taxon>Brachionus</taxon>
    </lineage>
</organism>
<dbReference type="AlphaFoldDB" id="A0A3M7SYP5"/>
<evidence type="ECO:0000313" key="2">
    <source>
        <dbReference type="EMBL" id="RNA40690.1"/>
    </source>
</evidence>
<reference evidence="2 3" key="1">
    <citation type="journal article" date="2018" name="Sci. Rep.">
        <title>Genomic signatures of local adaptation to the degree of environmental predictability in rotifers.</title>
        <authorList>
            <person name="Franch-Gras L."/>
            <person name="Hahn C."/>
            <person name="Garcia-Roger E.M."/>
            <person name="Carmona M.J."/>
            <person name="Serra M."/>
            <person name="Gomez A."/>
        </authorList>
    </citation>
    <scope>NUCLEOTIDE SEQUENCE [LARGE SCALE GENOMIC DNA]</scope>
    <source>
        <strain evidence="2">HYR1</strain>
    </source>
</reference>
<dbReference type="EMBL" id="REGN01000606">
    <property type="protein sequence ID" value="RNA40690.1"/>
    <property type="molecule type" value="Genomic_DNA"/>
</dbReference>
<keyword evidence="3" id="KW-1185">Reference proteome</keyword>
<sequence length="72" mass="8243">MVPLTVWLPMEQNNSALEDVSLVLCVFTAIFNFTYLVKNSILFTFICFLSIVEKNDGVGLENSDKERLPLDW</sequence>
<keyword evidence="1" id="KW-0812">Transmembrane</keyword>
<accession>A0A3M7SYP5</accession>
<dbReference type="Proteomes" id="UP000276133">
    <property type="component" value="Unassembled WGS sequence"/>
</dbReference>
<name>A0A3M7SYP5_BRAPC</name>
<proteinExistence type="predicted"/>
<gene>
    <name evidence="2" type="ORF">BpHYR1_034659</name>
</gene>
<comment type="caution">
    <text evidence="2">The sequence shown here is derived from an EMBL/GenBank/DDBJ whole genome shotgun (WGS) entry which is preliminary data.</text>
</comment>